<organism evidence="12 13">
    <name type="scientific">Phaeodactylibacter luteus</name>
    <dbReference type="NCBI Taxonomy" id="1564516"/>
    <lineage>
        <taxon>Bacteria</taxon>
        <taxon>Pseudomonadati</taxon>
        <taxon>Bacteroidota</taxon>
        <taxon>Saprospiria</taxon>
        <taxon>Saprospirales</taxon>
        <taxon>Haliscomenobacteraceae</taxon>
        <taxon>Phaeodactylibacter</taxon>
    </lineage>
</organism>
<evidence type="ECO:0000256" key="10">
    <source>
        <dbReference type="RuleBase" id="RU004481"/>
    </source>
</evidence>
<dbReference type="InterPro" id="IPR015946">
    <property type="entry name" value="KH_dom-like_a/b"/>
</dbReference>
<dbReference type="FunFam" id="3.30.300.20:FF:000004">
    <property type="entry name" value="GTPase Der"/>
    <property type="match status" value="1"/>
</dbReference>
<evidence type="ECO:0000259" key="11">
    <source>
        <dbReference type="PROSITE" id="PS51712"/>
    </source>
</evidence>
<feature type="domain" description="EngA-type G" evidence="11">
    <location>
        <begin position="52"/>
        <end position="216"/>
    </location>
</feature>
<dbReference type="PANTHER" id="PTHR43834">
    <property type="entry name" value="GTPASE DER"/>
    <property type="match status" value="1"/>
</dbReference>
<evidence type="ECO:0000256" key="4">
    <source>
        <dbReference type="ARBA" id="ARBA00022737"/>
    </source>
</evidence>
<comment type="caution">
    <text evidence="12">The sequence shown here is derived from an EMBL/GenBank/DDBJ whole genome shotgun (WGS) entry which is preliminary data.</text>
</comment>
<gene>
    <name evidence="8" type="primary">der</name>
    <name evidence="12" type="ORF">FRY97_04575</name>
</gene>
<dbReference type="FunFam" id="3.40.50.300:FF:000040">
    <property type="entry name" value="GTPase Der"/>
    <property type="match status" value="1"/>
</dbReference>
<accession>A0A5C6S1F7</accession>
<dbReference type="NCBIfam" id="TIGR03594">
    <property type="entry name" value="GTPase_EngA"/>
    <property type="match status" value="1"/>
</dbReference>
<comment type="similarity">
    <text evidence="1 8 9 10">Belongs to the TRAFAC class TrmE-Era-EngA-EngB-Septin-like GTPase superfamily. EngA (Der) GTPase family.</text>
</comment>
<evidence type="ECO:0000313" key="13">
    <source>
        <dbReference type="Proteomes" id="UP000321580"/>
    </source>
</evidence>
<keyword evidence="6 8" id="KW-0342">GTP-binding</keyword>
<dbReference type="InterPro" id="IPR005225">
    <property type="entry name" value="Small_GTP-bd"/>
</dbReference>
<dbReference type="NCBIfam" id="TIGR00231">
    <property type="entry name" value="small_GTP"/>
    <property type="match status" value="2"/>
</dbReference>
<sequence>MAARRKKPIFARSARKVPWQQGLLGCWRRSIMGSHPGLTIKPSTIFDIMNNNIVAIVGRPNVGKSTLYNRLIGERQAIIDDISGVTRDRQYGTSFWNGKTFTVVDTGGFVKNSEDVFESAIRSQVNIAIEEARVIVFMVDVTTGITDLDEEVAGMLRRSDKPVYLAVNKVDNHNRLIEANEFWSLGFENTFFLSSITGSGSGELLDAVVEHIEEDTETNNGLPKFAIVGQPNVGKSSLTNALLGEDRNIVTDIAGTTRDSIHSRYTKYDMDFLLIDTAGIRKKSRVAEDLEFYSVMRAIKAIEEADVCLMMIDAQTGVEAQDMSILRLAQRRNKGVVILVNKWDLVDKETNTARDYEAELKKRIAPFNDIPVLFISVHDKQRIFKAVEEAMRVYENRNRKIKTSQLNEVMLEAIERYPPPSHRGRFVKIKYVTQLPTYYPAFAFFCNNPKHVKENYKHYLENQLRKQFDFSGVPIGIFFRQK</sequence>
<dbReference type="GO" id="GO:0043022">
    <property type="term" value="F:ribosome binding"/>
    <property type="evidence" value="ECO:0007669"/>
    <property type="project" value="TreeGrafter"/>
</dbReference>
<feature type="binding site" evidence="8">
    <location>
        <begin position="341"/>
        <end position="344"/>
    </location>
    <ligand>
        <name>GTP</name>
        <dbReference type="ChEBI" id="CHEBI:37565"/>
        <label>2</label>
    </ligand>
</feature>
<comment type="function">
    <text evidence="8 10">GTPase that plays an essential role in the late steps of ribosome biogenesis.</text>
</comment>
<evidence type="ECO:0000256" key="3">
    <source>
        <dbReference type="ARBA" id="ARBA00022517"/>
    </source>
</evidence>
<dbReference type="InterPro" id="IPR006073">
    <property type="entry name" value="GTP-bd"/>
</dbReference>
<dbReference type="GO" id="GO:0005525">
    <property type="term" value="F:GTP binding"/>
    <property type="evidence" value="ECO:0007669"/>
    <property type="project" value="UniProtKB-UniRule"/>
</dbReference>
<dbReference type="SUPFAM" id="SSF52540">
    <property type="entry name" value="P-loop containing nucleoside triphosphate hydrolases"/>
    <property type="match status" value="2"/>
</dbReference>
<feature type="binding site" evidence="8">
    <location>
        <begin position="276"/>
        <end position="280"/>
    </location>
    <ligand>
        <name>GTP</name>
        <dbReference type="ChEBI" id="CHEBI:37565"/>
        <label>2</label>
    </ligand>
</feature>
<dbReference type="PROSITE" id="PS51712">
    <property type="entry name" value="G_ENGA"/>
    <property type="match status" value="2"/>
</dbReference>
<evidence type="ECO:0000256" key="5">
    <source>
        <dbReference type="ARBA" id="ARBA00022741"/>
    </source>
</evidence>
<keyword evidence="4 10" id="KW-0677">Repeat</keyword>
<reference evidence="12 13" key="1">
    <citation type="submission" date="2019-08" db="EMBL/GenBank/DDBJ databases">
        <title>Genome of Phaeodactylibacter luteus.</title>
        <authorList>
            <person name="Bowman J.P."/>
        </authorList>
    </citation>
    <scope>NUCLEOTIDE SEQUENCE [LARGE SCALE GENOMIC DNA]</scope>
    <source>
        <strain evidence="12 13">KCTC 42180</strain>
    </source>
</reference>
<evidence type="ECO:0000313" key="12">
    <source>
        <dbReference type="EMBL" id="TXB67670.1"/>
    </source>
</evidence>
<dbReference type="Gene3D" id="3.40.50.300">
    <property type="entry name" value="P-loop containing nucleotide triphosphate hydrolases"/>
    <property type="match status" value="2"/>
</dbReference>
<evidence type="ECO:0000256" key="2">
    <source>
        <dbReference type="ARBA" id="ARBA00020953"/>
    </source>
</evidence>
<dbReference type="CDD" id="cd01894">
    <property type="entry name" value="EngA1"/>
    <property type="match status" value="1"/>
</dbReference>
<dbReference type="CDD" id="cd01895">
    <property type="entry name" value="EngA2"/>
    <property type="match status" value="1"/>
</dbReference>
<feature type="binding site" evidence="8">
    <location>
        <begin position="229"/>
        <end position="236"/>
    </location>
    <ligand>
        <name>GTP</name>
        <dbReference type="ChEBI" id="CHEBI:37565"/>
        <label>2</label>
    </ligand>
</feature>
<feature type="binding site" evidence="8">
    <location>
        <begin position="168"/>
        <end position="171"/>
    </location>
    <ligand>
        <name>GTP</name>
        <dbReference type="ChEBI" id="CHEBI:37565"/>
        <label>1</label>
    </ligand>
</feature>
<dbReference type="EMBL" id="VOOR01000006">
    <property type="protein sequence ID" value="TXB67670.1"/>
    <property type="molecule type" value="Genomic_DNA"/>
</dbReference>
<name>A0A5C6S1F7_9BACT</name>
<feature type="domain" description="EngA-type G" evidence="11">
    <location>
        <begin position="223"/>
        <end position="398"/>
    </location>
</feature>
<keyword evidence="13" id="KW-1185">Reference proteome</keyword>
<comment type="subunit">
    <text evidence="8">Associates with the 50S ribosomal subunit.</text>
</comment>
<dbReference type="PIRSF" id="PIRSF006485">
    <property type="entry name" value="GTP-binding_EngA"/>
    <property type="match status" value="1"/>
</dbReference>
<dbReference type="Pfam" id="PF01926">
    <property type="entry name" value="MMR_HSR1"/>
    <property type="match status" value="2"/>
</dbReference>
<protein>
    <recommendedName>
        <fullName evidence="2 8">GTPase Der</fullName>
    </recommendedName>
    <alternativeName>
        <fullName evidence="7 8">GTP-binding protein EngA</fullName>
    </alternativeName>
</protein>
<dbReference type="InterPro" id="IPR031166">
    <property type="entry name" value="G_ENGA"/>
</dbReference>
<dbReference type="InterPro" id="IPR032859">
    <property type="entry name" value="KH_dom-like"/>
</dbReference>
<dbReference type="Pfam" id="PF14714">
    <property type="entry name" value="KH_dom-like"/>
    <property type="match status" value="1"/>
</dbReference>
<dbReference type="HAMAP" id="MF_00195">
    <property type="entry name" value="GTPase_Der"/>
    <property type="match status" value="1"/>
</dbReference>
<evidence type="ECO:0000256" key="7">
    <source>
        <dbReference type="ARBA" id="ARBA00032345"/>
    </source>
</evidence>
<feature type="binding site" evidence="8">
    <location>
        <begin position="105"/>
        <end position="109"/>
    </location>
    <ligand>
        <name>GTP</name>
        <dbReference type="ChEBI" id="CHEBI:37565"/>
        <label>1</label>
    </ligand>
</feature>
<evidence type="ECO:0000256" key="9">
    <source>
        <dbReference type="PROSITE-ProRule" id="PRU01049"/>
    </source>
</evidence>
<dbReference type="FunFam" id="3.40.50.300:FF:000057">
    <property type="entry name" value="GTPase Der"/>
    <property type="match status" value="1"/>
</dbReference>
<keyword evidence="3 8" id="KW-0690">Ribosome biogenesis</keyword>
<evidence type="ECO:0000256" key="1">
    <source>
        <dbReference type="ARBA" id="ARBA00008279"/>
    </source>
</evidence>
<dbReference type="GO" id="GO:0042254">
    <property type="term" value="P:ribosome biogenesis"/>
    <property type="evidence" value="ECO:0007669"/>
    <property type="project" value="UniProtKB-KW"/>
</dbReference>
<dbReference type="PANTHER" id="PTHR43834:SF6">
    <property type="entry name" value="GTPASE DER"/>
    <property type="match status" value="1"/>
</dbReference>
<dbReference type="Gene3D" id="3.30.300.20">
    <property type="match status" value="1"/>
</dbReference>
<keyword evidence="5 8" id="KW-0547">Nucleotide-binding</keyword>
<evidence type="ECO:0000256" key="8">
    <source>
        <dbReference type="HAMAP-Rule" id="MF_00195"/>
    </source>
</evidence>
<dbReference type="InterPro" id="IPR027417">
    <property type="entry name" value="P-loop_NTPase"/>
</dbReference>
<dbReference type="Proteomes" id="UP000321580">
    <property type="component" value="Unassembled WGS sequence"/>
</dbReference>
<dbReference type="InterPro" id="IPR016484">
    <property type="entry name" value="GTPase_Der"/>
</dbReference>
<dbReference type="AlphaFoldDB" id="A0A5C6S1F7"/>
<proteinExistence type="inferred from homology"/>
<evidence type="ECO:0000256" key="6">
    <source>
        <dbReference type="ARBA" id="ARBA00023134"/>
    </source>
</evidence>
<dbReference type="PRINTS" id="PR00326">
    <property type="entry name" value="GTP1OBG"/>
</dbReference>
<feature type="binding site" evidence="8">
    <location>
        <begin position="58"/>
        <end position="65"/>
    </location>
    <ligand>
        <name>GTP</name>
        <dbReference type="ChEBI" id="CHEBI:37565"/>
        <label>1</label>
    </ligand>
</feature>
<dbReference type="OrthoDB" id="9805918at2"/>